<comment type="caution">
    <text evidence="3">The sequence shown here is derived from an EMBL/GenBank/DDBJ whole genome shotgun (WGS) entry which is preliminary data.</text>
</comment>
<reference evidence="3 4" key="1">
    <citation type="journal article" date="2017" name="BMC Genomics">
        <title>Genomic analysis of methanogenic archaea reveals a shift towards energy conservation.</title>
        <authorList>
            <person name="Gilmore S.P."/>
            <person name="Henske J.K."/>
            <person name="Sexton J.A."/>
            <person name="Solomon K.V."/>
            <person name="Seppala S."/>
            <person name="Yoo J.I."/>
            <person name="Huyett L.M."/>
            <person name="Pressman A."/>
            <person name="Cogan J.Z."/>
            <person name="Kivenson V."/>
            <person name="Peng X."/>
            <person name="Tan Y."/>
            <person name="Valentine D.L."/>
            <person name="O'Malley M.A."/>
        </authorList>
    </citation>
    <scope>NUCLEOTIDE SEQUENCE [LARGE SCALE GENOMIC DNA]</scope>
    <source>
        <strain evidence="3 4">M.o.H.</strain>
    </source>
</reference>
<dbReference type="CDD" id="cd00130">
    <property type="entry name" value="PAS"/>
    <property type="match status" value="2"/>
</dbReference>
<dbReference type="PROSITE" id="PS50112">
    <property type="entry name" value="PAS"/>
    <property type="match status" value="2"/>
</dbReference>
<dbReference type="OrthoDB" id="8127at2157"/>
<dbReference type="InterPro" id="IPR011495">
    <property type="entry name" value="Sig_transdc_His_kin_sub2_dim/P"/>
</dbReference>
<organism evidence="3 4">
    <name type="scientific">Methanobacterium bryantii</name>
    <dbReference type="NCBI Taxonomy" id="2161"/>
    <lineage>
        <taxon>Archaea</taxon>
        <taxon>Methanobacteriati</taxon>
        <taxon>Methanobacteriota</taxon>
        <taxon>Methanomada group</taxon>
        <taxon>Methanobacteria</taxon>
        <taxon>Methanobacteriales</taxon>
        <taxon>Methanobacteriaceae</taxon>
        <taxon>Methanobacterium</taxon>
    </lineage>
</organism>
<dbReference type="InterPro" id="IPR036890">
    <property type="entry name" value="HATPase_C_sf"/>
</dbReference>
<dbReference type="AlphaFoldDB" id="A0A2A2H2Y2"/>
<dbReference type="EMBL" id="LMVM01000037">
    <property type="protein sequence ID" value="PAV03715.1"/>
    <property type="molecule type" value="Genomic_DNA"/>
</dbReference>
<evidence type="ECO:0000259" key="2">
    <source>
        <dbReference type="PROSITE" id="PS50113"/>
    </source>
</evidence>
<gene>
    <name evidence="3" type="ORF">ASJ80_01755</name>
</gene>
<keyword evidence="4" id="KW-1185">Reference proteome</keyword>
<feature type="domain" description="PAS" evidence="1">
    <location>
        <begin position="166"/>
        <end position="238"/>
    </location>
</feature>
<dbReference type="SUPFAM" id="SSF55785">
    <property type="entry name" value="PYP-like sensor domain (PAS domain)"/>
    <property type="match status" value="2"/>
</dbReference>
<dbReference type="InterPro" id="IPR000014">
    <property type="entry name" value="PAS"/>
</dbReference>
<dbReference type="PANTHER" id="PTHR43065:SF23">
    <property type="entry name" value="SENSOR HISTIDINE KINASE PDTAS"/>
    <property type="match status" value="1"/>
</dbReference>
<name>A0A2A2H2Y2_METBR</name>
<accession>A0A2A2H2Y2</accession>
<dbReference type="RefSeq" id="WP_069583153.1">
    <property type="nucleotide sequence ID" value="NZ_LMVM01000037.1"/>
</dbReference>
<dbReference type="InterPro" id="IPR035965">
    <property type="entry name" value="PAS-like_dom_sf"/>
</dbReference>
<evidence type="ECO:0000313" key="4">
    <source>
        <dbReference type="Proteomes" id="UP000217784"/>
    </source>
</evidence>
<evidence type="ECO:0000259" key="1">
    <source>
        <dbReference type="PROSITE" id="PS50112"/>
    </source>
</evidence>
<dbReference type="NCBIfam" id="TIGR00229">
    <property type="entry name" value="sensory_box"/>
    <property type="match status" value="2"/>
</dbReference>
<dbReference type="SMART" id="SM00387">
    <property type="entry name" value="HATPase_c"/>
    <property type="match status" value="1"/>
</dbReference>
<dbReference type="Gene3D" id="3.30.565.10">
    <property type="entry name" value="Histidine kinase-like ATPase, C-terminal domain"/>
    <property type="match status" value="1"/>
</dbReference>
<evidence type="ECO:0008006" key="5">
    <source>
        <dbReference type="Google" id="ProtNLM"/>
    </source>
</evidence>
<dbReference type="InterPro" id="IPR000700">
    <property type="entry name" value="PAS-assoc_C"/>
</dbReference>
<dbReference type="PANTHER" id="PTHR43065">
    <property type="entry name" value="SENSOR HISTIDINE KINASE"/>
    <property type="match status" value="1"/>
</dbReference>
<evidence type="ECO:0000313" key="3">
    <source>
        <dbReference type="EMBL" id="PAV03715.1"/>
    </source>
</evidence>
<feature type="domain" description="PAS" evidence="1">
    <location>
        <begin position="38"/>
        <end position="109"/>
    </location>
</feature>
<dbReference type="PROSITE" id="PS50113">
    <property type="entry name" value="PAC"/>
    <property type="match status" value="1"/>
</dbReference>
<protein>
    <recommendedName>
        <fullName evidence="5">Histidine kinase</fullName>
    </recommendedName>
</protein>
<feature type="domain" description="PAC" evidence="2">
    <location>
        <begin position="241"/>
        <end position="292"/>
    </location>
</feature>
<sequence length="501" mass="57368">MPFDASDNWDSLREKIIGLGERSVHKSYYPELQQQIAELKRFKALLDQSNDAIFLLEMPSCLIADVNKSALDQLGYTQSELLDMSINDFIIPWEVNQMEKIFSDLMKNRGAPDRKNVIATFLKSSMVEIPAEISISLVEFGNNFYAVMVARDITERMEAERALMQSEKKYRALFEHSPDFIILITPDGEIIDINKSTKAFVNLSKEEIIGKSILELGMLFEEDIRDFIEIGRELMNGKFVEPFEFKVIDRNGQICWMEAHLSLLKKGRGNTSIQVILHNITKRKTYEKQIKQSLNEKEVLLKEIHHRVKNNLQIISSLLNLQSRYIEDENAMGVFKESQNRIKSMALIHEKLYQSEDLTKIDFAEYIRSLTFHLFRSYSIDQSAVKLSINFEGVLFDIDTSIPCGLIINELISNSLKYAFPNGRKGKISVDLQLDQGKCVLIISDDGVGFPEDLDFNNTETLGLRLVNILVSQINGVITLDKCGGTSFKIEFTKLAYKERI</sequence>
<dbReference type="InterPro" id="IPR003594">
    <property type="entry name" value="HATPase_dom"/>
</dbReference>
<dbReference type="Pfam" id="PF07568">
    <property type="entry name" value="HisKA_2"/>
    <property type="match status" value="1"/>
</dbReference>
<dbReference type="SMART" id="SM00091">
    <property type="entry name" value="PAS"/>
    <property type="match status" value="2"/>
</dbReference>
<dbReference type="SUPFAM" id="SSF55874">
    <property type="entry name" value="ATPase domain of HSP90 chaperone/DNA topoisomerase II/histidine kinase"/>
    <property type="match status" value="1"/>
</dbReference>
<dbReference type="Proteomes" id="UP000217784">
    <property type="component" value="Unassembled WGS sequence"/>
</dbReference>
<dbReference type="Pfam" id="PF02518">
    <property type="entry name" value="HATPase_c"/>
    <property type="match status" value="1"/>
</dbReference>
<dbReference type="Pfam" id="PF13426">
    <property type="entry name" value="PAS_9"/>
    <property type="match status" value="2"/>
</dbReference>
<dbReference type="Gene3D" id="3.30.450.20">
    <property type="entry name" value="PAS domain"/>
    <property type="match status" value="2"/>
</dbReference>
<proteinExistence type="predicted"/>